<keyword evidence="8 9" id="KW-0012">Acyltransferase</keyword>
<keyword evidence="12" id="KW-1185">Reference proteome</keyword>
<dbReference type="InterPro" id="IPR028362">
    <property type="entry name" value="AlgI"/>
</dbReference>
<name>A0ABU0TGV8_9FLAO</name>
<dbReference type="Pfam" id="PF03062">
    <property type="entry name" value="MBOAT"/>
    <property type="match status" value="1"/>
</dbReference>
<accession>A0ABU0TGV8</accession>
<dbReference type="PANTHER" id="PTHR13285">
    <property type="entry name" value="ACYLTRANSFERASE"/>
    <property type="match status" value="1"/>
</dbReference>
<evidence type="ECO:0000256" key="9">
    <source>
        <dbReference type="PIRNR" id="PIRNR016636"/>
    </source>
</evidence>
<dbReference type="InterPro" id="IPR024194">
    <property type="entry name" value="Ac/AlaTfrase_AlgI/DltB"/>
</dbReference>
<keyword evidence="7 9" id="KW-0472">Membrane</keyword>
<keyword evidence="6 10" id="KW-1133">Transmembrane helix</keyword>
<feature type="transmembrane region" description="Helical" evidence="10">
    <location>
        <begin position="329"/>
        <end position="349"/>
    </location>
</feature>
<feature type="transmembrane region" description="Helical" evidence="10">
    <location>
        <begin position="406"/>
        <end position="426"/>
    </location>
</feature>
<keyword evidence="3 9" id="KW-1003">Cell membrane</keyword>
<comment type="subcellular location">
    <subcellularLocation>
        <location evidence="1">Cell membrane</location>
        <topology evidence="1">Multi-pass membrane protein</topology>
    </subcellularLocation>
</comment>
<reference evidence="11 12" key="1">
    <citation type="submission" date="2023-07" db="EMBL/GenBank/DDBJ databases">
        <title>Functional and genomic diversity of the sorghum phyllosphere microbiome.</title>
        <authorList>
            <person name="Shade A."/>
        </authorList>
    </citation>
    <scope>NUCLEOTIDE SEQUENCE [LARGE SCALE GENOMIC DNA]</scope>
    <source>
        <strain evidence="11 12">SORGH_AS_1064</strain>
    </source>
</reference>
<dbReference type="RefSeq" id="WP_307448436.1">
    <property type="nucleotide sequence ID" value="NZ_JAUTAL010000001.1"/>
</dbReference>
<evidence type="ECO:0000256" key="1">
    <source>
        <dbReference type="ARBA" id="ARBA00004651"/>
    </source>
</evidence>
<gene>
    <name evidence="11" type="ORF">QE404_001440</name>
</gene>
<feature type="transmembrane region" description="Helical" evidence="10">
    <location>
        <begin position="355"/>
        <end position="376"/>
    </location>
</feature>
<evidence type="ECO:0000256" key="6">
    <source>
        <dbReference type="ARBA" id="ARBA00022989"/>
    </source>
</evidence>
<feature type="transmembrane region" description="Helical" evidence="10">
    <location>
        <begin position="101"/>
        <end position="120"/>
    </location>
</feature>
<keyword evidence="5 10" id="KW-0812">Transmembrane</keyword>
<protein>
    <submittedName>
        <fullName evidence="11">Alginate O-acetyltransferase complex protein AlgI</fullName>
    </submittedName>
</protein>
<feature type="transmembrane region" description="Helical" evidence="10">
    <location>
        <begin position="493"/>
        <end position="511"/>
    </location>
</feature>
<feature type="transmembrane region" description="Helical" evidence="10">
    <location>
        <begin position="140"/>
        <end position="162"/>
    </location>
</feature>
<feature type="transmembrane region" description="Helical" evidence="10">
    <location>
        <begin position="383"/>
        <end position="400"/>
    </location>
</feature>
<feature type="transmembrane region" description="Helical" evidence="10">
    <location>
        <begin position="174"/>
        <end position="193"/>
    </location>
</feature>
<evidence type="ECO:0000256" key="3">
    <source>
        <dbReference type="ARBA" id="ARBA00022475"/>
    </source>
</evidence>
<feature type="transmembrane region" description="Helical" evidence="10">
    <location>
        <begin position="68"/>
        <end position="89"/>
    </location>
</feature>
<dbReference type="PANTHER" id="PTHR13285:SF23">
    <property type="entry name" value="TEICHOIC ACID D-ALANYLTRANSFERASE"/>
    <property type="match status" value="1"/>
</dbReference>
<feature type="transmembrane region" description="Helical" evidence="10">
    <location>
        <begin position="438"/>
        <end position="459"/>
    </location>
</feature>
<evidence type="ECO:0000256" key="7">
    <source>
        <dbReference type="ARBA" id="ARBA00023136"/>
    </source>
</evidence>
<dbReference type="PIRSF" id="PIRSF500217">
    <property type="entry name" value="AlgI"/>
    <property type="match status" value="1"/>
</dbReference>
<organism evidence="11 12">
    <name type="scientific">Chryseobacterium camelliae</name>
    <dbReference type="NCBI Taxonomy" id="1265445"/>
    <lineage>
        <taxon>Bacteria</taxon>
        <taxon>Pseudomonadati</taxon>
        <taxon>Bacteroidota</taxon>
        <taxon>Flavobacteriia</taxon>
        <taxon>Flavobacteriales</taxon>
        <taxon>Weeksellaceae</taxon>
        <taxon>Chryseobacterium group</taxon>
        <taxon>Chryseobacterium</taxon>
    </lineage>
</organism>
<evidence type="ECO:0000313" key="12">
    <source>
        <dbReference type="Proteomes" id="UP001225072"/>
    </source>
</evidence>
<evidence type="ECO:0000313" key="11">
    <source>
        <dbReference type="EMBL" id="MDQ1096293.1"/>
    </source>
</evidence>
<proteinExistence type="inferred from homology"/>
<evidence type="ECO:0000256" key="4">
    <source>
        <dbReference type="ARBA" id="ARBA00022679"/>
    </source>
</evidence>
<dbReference type="Proteomes" id="UP001225072">
    <property type="component" value="Unassembled WGS sequence"/>
</dbReference>
<dbReference type="InterPro" id="IPR004299">
    <property type="entry name" value="MBOAT_fam"/>
</dbReference>
<sequence length="553" mass="64497">MNRVQDLLSTFDWNMFLHQFVYDSKNPLLFNNGFFVYFFTLFILLFYILRNHYMARRYVFTFFSLYFFYKASGWFVGLVIVSAIVNYALSNVIYHSRKKSGKTMLLVLSIIFNLGLLFYYKYTNFFITLYNEFTSAHVHPLNILLPIGISFFTFENLSYTIDVYRGDFKPAKKFTDYLLFLSFFPKLMMGPIVRAHDFVPQINQPYYLSERDFAMGFYLIISGLIKKLIISDYITLNLVNYIFDNPALHVGLENLFAVYGYAMVIYCDFSGYSDIAIGIALWLGVKIPANFRSPYQSKNITEFWRRWHISLSSWLKDYLYIPLGGNRKFSVASFIFVLAFLSGTYFMSVNLFKLAPLYAGLITLLMLIIFILPAIITKNTKGIAANFNLLTTMLLGGFWHGASWNFIIWGAIHGVGLGLHKIWMLITGKAFSGFNNHIVYRIFMGIVTFHFVCFGWIFFRAEDFDMAVSMLKQIFFNFDVQAFAPFYENYKGVLGMIVLAMAIHLIPEGTVDKLIARRERFPMIMYIIIFFAFLLLYGYFKSAEQVLPIYLQF</sequence>
<feature type="transmembrane region" description="Helical" evidence="10">
    <location>
        <begin position="523"/>
        <end position="540"/>
    </location>
</feature>
<evidence type="ECO:0000256" key="2">
    <source>
        <dbReference type="ARBA" id="ARBA00010323"/>
    </source>
</evidence>
<dbReference type="PIRSF" id="PIRSF016636">
    <property type="entry name" value="AlgI_DltB"/>
    <property type="match status" value="1"/>
</dbReference>
<dbReference type="InterPro" id="IPR051085">
    <property type="entry name" value="MB_O-acyltransferase"/>
</dbReference>
<dbReference type="EMBL" id="JAUTAL010000001">
    <property type="protein sequence ID" value="MDQ1096293.1"/>
    <property type="molecule type" value="Genomic_DNA"/>
</dbReference>
<keyword evidence="4 9" id="KW-0808">Transferase</keyword>
<evidence type="ECO:0000256" key="5">
    <source>
        <dbReference type="ARBA" id="ARBA00022692"/>
    </source>
</evidence>
<comment type="caution">
    <text evidence="11">The sequence shown here is derived from an EMBL/GenBank/DDBJ whole genome shotgun (WGS) entry which is preliminary data.</text>
</comment>
<feature type="transmembrane region" description="Helical" evidence="10">
    <location>
        <begin position="28"/>
        <end position="48"/>
    </location>
</feature>
<evidence type="ECO:0000256" key="8">
    <source>
        <dbReference type="ARBA" id="ARBA00023315"/>
    </source>
</evidence>
<comment type="similarity">
    <text evidence="2 9">Belongs to the membrane-bound acyltransferase family.</text>
</comment>
<feature type="transmembrane region" description="Helical" evidence="10">
    <location>
        <begin position="213"/>
        <end position="230"/>
    </location>
</feature>
<evidence type="ECO:0000256" key="10">
    <source>
        <dbReference type="SAM" id="Phobius"/>
    </source>
</evidence>